<organism evidence="2 3">
    <name type="scientific">Ochrobactrum soli</name>
    <dbReference type="NCBI Taxonomy" id="2448455"/>
    <lineage>
        <taxon>Bacteria</taxon>
        <taxon>Pseudomonadati</taxon>
        <taxon>Pseudomonadota</taxon>
        <taxon>Alphaproteobacteria</taxon>
        <taxon>Hyphomicrobiales</taxon>
        <taxon>Brucellaceae</taxon>
        <taxon>Brucella/Ochrobactrum group</taxon>
        <taxon>Ochrobactrum</taxon>
    </lineage>
</organism>
<sequence>MEVRVAKAFKAVPEGEVYPRQFEVGDTVTGRMAEVARTLGCVADEPAKKKGFDRGGGS</sequence>
<reference evidence="1 4" key="3">
    <citation type="submission" date="2020-05" db="EMBL/GenBank/DDBJ databases">
        <title>Draft Genome Sequence of Ochrobactrum soli Isolated from Stable Fly Gut.</title>
        <authorList>
            <person name="Pileggi M.T."/>
            <person name="Vazhakkala L.J."/>
            <person name="Wong C.N."/>
        </authorList>
    </citation>
    <scope>NUCLEOTIDE SEQUENCE [LARGE SCALE GENOMIC DNA]</scope>
    <source>
        <strain evidence="1 4">MTP-C0764</strain>
    </source>
</reference>
<evidence type="ECO:0000313" key="1">
    <source>
        <dbReference type="EMBL" id="NNU59735.1"/>
    </source>
</evidence>
<dbReference type="Proteomes" id="UP000246073">
    <property type="component" value="Unassembled WGS sequence"/>
</dbReference>
<dbReference type="AlphaFoldDB" id="A0A2P9HH32"/>
<dbReference type="EMBL" id="OOFM01000004">
    <property type="protein sequence ID" value="SPL63090.1"/>
    <property type="molecule type" value="Genomic_DNA"/>
</dbReference>
<dbReference type="Proteomes" id="UP000574931">
    <property type="component" value="Unassembled WGS sequence"/>
</dbReference>
<reference evidence="2" key="1">
    <citation type="submission" date="2017-12" db="EMBL/GenBank/DDBJ databases">
        <authorList>
            <person name="Hurst M.R.H."/>
        </authorList>
    </citation>
    <scope>NUCLEOTIDE SEQUENCE [LARGE SCALE GENOMIC DNA]</scope>
    <source>
        <strain evidence="2">FI11154</strain>
    </source>
</reference>
<accession>A0A2P9HH32</accession>
<protein>
    <submittedName>
        <fullName evidence="2">Uncharacterized protein</fullName>
    </submittedName>
</protein>
<reference evidence="3" key="2">
    <citation type="submission" date="2017-12" db="EMBL/GenBank/DDBJ databases">
        <authorList>
            <person name="Diaz M."/>
        </authorList>
    </citation>
    <scope>NUCLEOTIDE SEQUENCE [LARGE SCALE GENOMIC DNA]</scope>
    <source>
        <strain evidence="3">FI11154</strain>
    </source>
</reference>
<gene>
    <name evidence="1" type="ORF">HKX02_05615</name>
    <name evidence="2" type="ORF">OHAE_3022</name>
</gene>
<dbReference type="EMBL" id="JABFCY010000002">
    <property type="protein sequence ID" value="NNU59735.1"/>
    <property type="molecule type" value="Genomic_DNA"/>
</dbReference>
<proteinExistence type="predicted"/>
<keyword evidence="4" id="KW-1185">Reference proteome</keyword>
<evidence type="ECO:0000313" key="3">
    <source>
        <dbReference type="Proteomes" id="UP000246073"/>
    </source>
</evidence>
<evidence type="ECO:0000313" key="2">
    <source>
        <dbReference type="EMBL" id="SPL63090.1"/>
    </source>
</evidence>
<evidence type="ECO:0000313" key="4">
    <source>
        <dbReference type="Proteomes" id="UP000574931"/>
    </source>
</evidence>
<dbReference type="RefSeq" id="WP_021587338.1">
    <property type="nucleotide sequence ID" value="NZ_JABFCY010000002.1"/>
</dbReference>
<name>A0A2P9HH32_9HYPH</name>